<evidence type="ECO:0000313" key="2">
    <source>
        <dbReference type="Proteomes" id="UP000829401"/>
    </source>
</evidence>
<dbReference type="Pfam" id="PF00269">
    <property type="entry name" value="SASP"/>
    <property type="match status" value="1"/>
</dbReference>
<gene>
    <name evidence="1" type="ORF">K1I37_14665</name>
</gene>
<dbReference type="STRING" id="1356854.N007_11095"/>
<dbReference type="GO" id="GO:0003690">
    <property type="term" value="F:double-stranded DNA binding"/>
    <property type="evidence" value="ECO:0007669"/>
    <property type="project" value="InterPro"/>
</dbReference>
<accession>T0BJZ3</accession>
<dbReference type="GO" id="GO:0006265">
    <property type="term" value="P:DNA topological change"/>
    <property type="evidence" value="ECO:0007669"/>
    <property type="project" value="InterPro"/>
</dbReference>
<protein>
    <submittedName>
        <fullName evidence="1">Small, acid-soluble spore protein, alpha/beta type</fullName>
    </submittedName>
</protein>
<name>T0BJZ3_ALIAG</name>
<dbReference type="InterPro" id="IPR001448">
    <property type="entry name" value="SASP_alpha/beta-type"/>
</dbReference>
<dbReference type="AlphaFoldDB" id="T0BJZ3"/>
<dbReference type="RefSeq" id="WP_021297270.1">
    <property type="nucleotide sequence ID" value="NZ_AURB01000149.1"/>
</dbReference>
<reference evidence="2" key="1">
    <citation type="journal article" date="2022" name="G3 (Bethesda)">
        <title>Unveiling the complete genome sequence of Alicyclobacillus acidoterrestris DSM 3922T, a taint-producing strain.</title>
        <authorList>
            <person name="Leonardo I.C."/>
            <person name="Barreto Crespo M.T."/>
            <person name="Gaspar F.B."/>
        </authorList>
    </citation>
    <scope>NUCLEOTIDE SEQUENCE [LARGE SCALE GENOMIC DNA]</scope>
    <source>
        <strain evidence="2">DSM 3922</strain>
    </source>
</reference>
<sequence length="96" mass="10215">MADEPGRQQVRIIGSDGQLHVVEQSAPAKPQSAAKMVADKLHVKYEDDADNGELRAKDAGRIGGNLGGPMVSKLVALARQEMANQHVASLIEATKK</sequence>
<evidence type="ECO:0000313" key="1">
    <source>
        <dbReference type="EMBL" id="UNO47918.1"/>
    </source>
</evidence>
<proteinExistence type="predicted"/>
<dbReference type="KEGG" id="aaco:K1I37_14665"/>
<dbReference type="EMBL" id="CP080467">
    <property type="protein sequence ID" value="UNO47918.1"/>
    <property type="molecule type" value="Genomic_DNA"/>
</dbReference>
<dbReference type="Proteomes" id="UP000829401">
    <property type="component" value="Chromosome"/>
</dbReference>
<keyword evidence="2" id="KW-1185">Reference proteome</keyword>
<dbReference type="InterPro" id="IPR038300">
    <property type="entry name" value="SASP_sf_alpha/beta"/>
</dbReference>
<organism evidence="1 2">
    <name type="scientific">Alicyclobacillus acidoterrestris (strain ATCC 49025 / DSM 3922 / CIP 106132 / NCIMB 13137 / GD3B)</name>
    <dbReference type="NCBI Taxonomy" id="1356854"/>
    <lineage>
        <taxon>Bacteria</taxon>
        <taxon>Bacillati</taxon>
        <taxon>Bacillota</taxon>
        <taxon>Bacilli</taxon>
        <taxon>Bacillales</taxon>
        <taxon>Alicyclobacillaceae</taxon>
        <taxon>Alicyclobacillus</taxon>
    </lineage>
</organism>
<accession>A0A9E7CV69</accession>
<dbReference type="Gene3D" id="6.10.10.80">
    <property type="entry name" value="Small, acid-soluble spore protein, alpha/beta type-like"/>
    <property type="match status" value="1"/>
</dbReference>